<dbReference type="Gene3D" id="2.30.30.850">
    <property type="match status" value="1"/>
</dbReference>
<keyword evidence="5" id="KW-0378">Hydrolase</keyword>
<organism evidence="8 9">
    <name type="scientific">Crenichthys baileyi</name>
    <name type="common">White River springfish</name>
    <dbReference type="NCBI Taxonomy" id="28760"/>
    <lineage>
        <taxon>Eukaryota</taxon>
        <taxon>Metazoa</taxon>
        <taxon>Chordata</taxon>
        <taxon>Craniata</taxon>
        <taxon>Vertebrata</taxon>
        <taxon>Euteleostomi</taxon>
        <taxon>Actinopterygii</taxon>
        <taxon>Neopterygii</taxon>
        <taxon>Teleostei</taxon>
        <taxon>Neoteleostei</taxon>
        <taxon>Acanthomorphata</taxon>
        <taxon>Ovalentaria</taxon>
        <taxon>Atherinomorphae</taxon>
        <taxon>Cyprinodontiformes</taxon>
        <taxon>Goodeidae</taxon>
        <taxon>Crenichthys</taxon>
    </lineage>
</organism>
<keyword evidence="9" id="KW-1185">Reference proteome</keyword>
<keyword evidence="3" id="KW-0540">Nuclease</keyword>
<keyword evidence="2" id="KW-0548">Nucleotidyltransferase</keyword>
<dbReference type="AlphaFoldDB" id="A0AAV9QWT5"/>
<evidence type="ECO:0000256" key="6">
    <source>
        <dbReference type="SAM" id="MobiDB-lite"/>
    </source>
</evidence>
<reference evidence="8 9" key="1">
    <citation type="submission" date="2021-06" db="EMBL/GenBank/DDBJ databases">
        <authorList>
            <person name="Palmer J.M."/>
        </authorList>
    </citation>
    <scope>NUCLEOTIDE SEQUENCE [LARGE SCALE GENOMIC DNA]</scope>
    <source>
        <strain evidence="8 9">MEX-2019</strain>
        <tissue evidence="8">Muscle</tissue>
    </source>
</reference>
<gene>
    <name evidence="8" type="ORF">CRENBAI_018394</name>
</gene>
<evidence type="ECO:0000256" key="4">
    <source>
        <dbReference type="ARBA" id="ARBA00022759"/>
    </source>
</evidence>
<feature type="domain" description="Murine leukemia virus integrase C-terminal" evidence="7">
    <location>
        <begin position="100"/>
        <end position="149"/>
    </location>
</feature>
<dbReference type="Pfam" id="PF18697">
    <property type="entry name" value="MLVIN_C"/>
    <property type="match status" value="1"/>
</dbReference>
<evidence type="ECO:0000259" key="7">
    <source>
        <dbReference type="Pfam" id="PF18697"/>
    </source>
</evidence>
<accession>A0AAV9QWT5</accession>
<comment type="caution">
    <text evidence="8">The sequence shown here is derived from an EMBL/GenBank/DDBJ whole genome shotgun (WGS) entry which is preliminary data.</text>
</comment>
<dbReference type="InterPro" id="IPR040643">
    <property type="entry name" value="MLVIN_C"/>
</dbReference>
<sequence>VPIPHFGNQPPDPGGGPLPSGGGDKQTAPAPEPGWASPGWCLNLSDLGPNLDAPAPTPVPYKPRPHPEVGVVQEPEEKDEIQESKVRVLMMVATSTLQSFVPGDWILVRDFRRKHWKCRRWTGTYQIVLVTHTSFKIAERVSGCMHHTTRKLQLHLASRTQVIFQLDHPRPNRCEDSGPPQDKEL</sequence>
<evidence type="ECO:0000256" key="1">
    <source>
        <dbReference type="ARBA" id="ARBA00022679"/>
    </source>
</evidence>
<proteinExistence type="predicted"/>
<dbReference type="EMBL" id="JAHHUM010002637">
    <property type="protein sequence ID" value="KAK5601961.1"/>
    <property type="molecule type" value="Genomic_DNA"/>
</dbReference>
<evidence type="ECO:0000313" key="9">
    <source>
        <dbReference type="Proteomes" id="UP001311232"/>
    </source>
</evidence>
<dbReference type="GO" id="GO:0016787">
    <property type="term" value="F:hydrolase activity"/>
    <property type="evidence" value="ECO:0007669"/>
    <property type="project" value="UniProtKB-KW"/>
</dbReference>
<dbReference type="GO" id="GO:0016779">
    <property type="term" value="F:nucleotidyltransferase activity"/>
    <property type="evidence" value="ECO:0007669"/>
    <property type="project" value="UniProtKB-KW"/>
</dbReference>
<dbReference type="Proteomes" id="UP001311232">
    <property type="component" value="Unassembled WGS sequence"/>
</dbReference>
<feature type="region of interest" description="Disordered" evidence="6">
    <location>
        <begin position="1"/>
        <end position="41"/>
    </location>
</feature>
<evidence type="ECO:0000256" key="3">
    <source>
        <dbReference type="ARBA" id="ARBA00022722"/>
    </source>
</evidence>
<keyword evidence="4" id="KW-0255">Endonuclease</keyword>
<evidence type="ECO:0000256" key="2">
    <source>
        <dbReference type="ARBA" id="ARBA00022695"/>
    </source>
</evidence>
<name>A0AAV9QWT5_9TELE</name>
<feature type="non-terminal residue" evidence="8">
    <location>
        <position position="1"/>
    </location>
</feature>
<keyword evidence="1" id="KW-0808">Transferase</keyword>
<protein>
    <recommendedName>
        <fullName evidence="7">Murine leukemia virus integrase C-terminal domain-containing protein</fullName>
    </recommendedName>
</protein>
<dbReference type="GO" id="GO:0004519">
    <property type="term" value="F:endonuclease activity"/>
    <property type="evidence" value="ECO:0007669"/>
    <property type="project" value="UniProtKB-KW"/>
</dbReference>
<evidence type="ECO:0000256" key="5">
    <source>
        <dbReference type="ARBA" id="ARBA00022801"/>
    </source>
</evidence>
<evidence type="ECO:0000313" key="8">
    <source>
        <dbReference type="EMBL" id="KAK5601961.1"/>
    </source>
</evidence>